<comment type="caution">
    <text evidence="2">The sequence shown here is derived from an EMBL/GenBank/DDBJ whole genome shotgun (WGS) entry which is preliminary data.</text>
</comment>
<sequence>METTSSSDAQAKLQQSIAALQKTGKLDKPLIGWWNDAALPPLYTLAGNTLDPLSIKFLLYHLSKMKRDIPDEAKLVLDQIDKSKSVDFVLKVLELFVQNGSNNKEKYCLILVSQLGNESILPIVKKQITDWIERYMRLQLAITALDIFTTWGTPKSYRTIYEFAKKYKTKKRNVGTAASAIIRRSAEKQGLTEEQFTDRLMPDFGFEGSFRYFEVEGQTYRAYIDMNFKLAYQNEEGKPLKSFPKNTPKELQSEFKDINKEIKGITQMQNSRLTNEMILQTKRTATTWSDLFQGNPILFTYAMRLAWGEYDANNLLKQTFVCQEDGSLLNAQEEEIVLDESSFVGLVHPILLEEEILQHWKQKFYESDLTQPFAQLHRPLIRVPEELKTQRMDTSFQGKKVNGYQIFGLEKTGWARGSVGDGGSISSYQRSFAELETTAVIETEGIGIGYYSNPEAALGKVYFVRTRFAPVWEIYDEKDIRLIPFEKVPATIYSEVMSDLQRLGNT</sequence>
<dbReference type="Pfam" id="PF13569">
    <property type="entry name" value="DUF4132"/>
    <property type="match status" value="1"/>
</dbReference>
<name>A0AAE3RC67_9BACT</name>
<organism evidence="2 3">
    <name type="scientific">Xanthocytophaga agilis</name>
    <dbReference type="NCBI Taxonomy" id="3048010"/>
    <lineage>
        <taxon>Bacteria</taxon>
        <taxon>Pseudomonadati</taxon>
        <taxon>Bacteroidota</taxon>
        <taxon>Cytophagia</taxon>
        <taxon>Cytophagales</taxon>
        <taxon>Rhodocytophagaceae</taxon>
        <taxon>Xanthocytophaga</taxon>
    </lineage>
</organism>
<protein>
    <submittedName>
        <fullName evidence="2">DUF4132 domain-containing protein</fullName>
    </submittedName>
</protein>
<evidence type="ECO:0000313" key="3">
    <source>
        <dbReference type="Proteomes" id="UP001232063"/>
    </source>
</evidence>
<dbReference type="Proteomes" id="UP001232063">
    <property type="component" value="Unassembled WGS sequence"/>
</dbReference>
<gene>
    <name evidence="2" type="ORF">QNI22_29565</name>
</gene>
<accession>A0AAE3RC67</accession>
<evidence type="ECO:0000313" key="2">
    <source>
        <dbReference type="EMBL" id="MDJ1504848.1"/>
    </source>
</evidence>
<dbReference type="AlphaFoldDB" id="A0AAE3RC67"/>
<reference evidence="2" key="1">
    <citation type="submission" date="2023-05" db="EMBL/GenBank/DDBJ databases">
        <authorList>
            <person name="Zhang X."/>
        </authorList>
    </citation>
    <scope>NUCLEOTIDE SEQUENCE</scope>
    <source>
        <strain evidence="2">BD1B2-1</strain>
    </source>
</reference>
<dbReference type="EMBL" id="JASJOU010000013">
    <property type="protein sequence ID" value="MDJ1504848.1"/>
    <property type="molecule type" value="Genomic_DNA"/>
</dbReference>
<evidence type="ECO:0000259" key="1">
    <source>
        <dbReference type="Pfam" id="PF13569"/>
    </source>
</evidence>
<dbReference type="InterPro" id="IPR025406">
    <property type="entry name" value="DUF4132"/>
</dbReference>
<proteinExistence type="predicted"/>
<dbReference type="RefSeq" id="WP_314516519.1">
    <property type="nucleotide sequence ID" value="NZ_JASJOU010000013.1"/>
</dbReference>
<keyword evidence="3" id="KW-1185">Reference proteome</keyword>
<feature type="domain" description="DUF4132" evidence="1">
    <location>
        <begin position="237"/>
        <end position="414"/>
    </location>
</feature>